<proteinExistence type="predicted"/>
<evidence type="ECO:0000313" key="1">
    <source>
        <dbReference type="EMBL" id="PHK02763.1"/>
    </source>
</evidence>
<name>A0A9Q5ZBD0_NOSLI</name>
<sequence>MGHWLVLIVNRGKGKGKGGKGERFGIFPFPIRVQKAMSTRGLIIQNLNNLSKDRRKLFADRMIFL</sequence>
<gene>
    <name evidence="1" type="ORF">VF08_17700</name>
</gene>
<evidence type="ECO:0000313" key="2">
    <source>
        <dbReference type="Proteomes" id="UP000222310"/>
    </source>
</evidence>
<protein>
    <submittedName>
        <fullName evidence="1">Uncharacterized protein</fullName>
    </submittedName>
</protein>
<reference evidence="1 2" key="1">
    <citation type="submission" date="2015-02" db="EMBL/GenBank/DDBJ databases">
        <title>Nostoc linckia genome annotation.</title>
        <authorList>
            <person name="Zhou Z."/>
        </authorList>
    </citation>
    <scope>NUCLEOTIDE SEQUENCE [LARGE SCALE GENOMIC DNA]</scope>
    <source>
        <strain evidence="2">z8</strain>
    </source>
</reference>
<dbReference type="AlphaFoldDB" id="A0A9Q5ZBD0"/>
<dbReference type="EMBL" id="LAHD01000048">
    <property type="protein sequence ID" value="PHK02763.1"/>
    <property type="molecule type" value="Genomic_DNA"/>
</dbReference>
<organism evidence="1 2">
    <name type="scientific">Nostoc linckia z8</name>
    <dbReference type="NCBI Taxonomy" id="1628746"/>
    <lineage>
        <taxon>Bacteria</taxon>
        <taxon>Bacillati</taxon>
        <taxon>Cyanobacteriota</taxon>
        <taxon>Cyanophyceae</taxon>
        <taxon>Nostocales</taxon>
        <taxon>Nostocaceae</taxon>
        <taxon>Nostoc</taxon>
    </lineage>
</organism>
<comment type="caution">
    <text evidence="1">The sequence shown here is derived from an EMBL/GenBank/DDBJ whole genome shotgun (WGS) entry which is preliminary data.</text>
</comment>
<accession>A0A9Q5ZBD0</accession>
<dbReference type="Proteomes" id="UP000222310">
    <property type="component" value="Unassembled WGS sequence"/>
</dbReference>